<dbReference type="Proteomes" id="UP000016534">
    <property type="component" value="Unassembled WGS sequence"/>
</dbReference>
<evidence type="ECO:0000313" key="5">
    <source>
        <dbReference type="Proteomes" id="UP000016534"/>
    </source>
</evidence>
<dbReference type="EMBL" id="AHCF02000022">
    <property type="protein sequence ID" value="ERG60620.1"/>
    <property type="molecule type" value="Genomic_DNA"/>
</dbReference>
<evidence type="ECO:0000256" key="2">
    <source>
        <dbReference type="ARBA" id="ARBA00022679"/>
    </source>
</evidence>
<evidence type="ECO:0000313" key="4">
    <source>
        <dbReference type="EMBL" id="ERG60620.1"/>
    </source>
</evidence>
<reference evidence="4" key="1">
    <citation type="journal article" date="2012" name="J. Bacteriol.">
        <title>Genome sequences of type strains of seven species of the marine bacterium Pseudoalteromonas.</title>
        <authorList>
            <person name="Xie B.B."/>
            <person name="Shu Y.L."/>
            <person name="Qin Q.L."/>
            <person name="Rong J.C."/>
            <person name="Zhang X.Y."/>
            <person name="Chen X.L."/>
            <person name="Shi M."/>
            <person name="He H.L."/>
            <person name="Zhou B.C."/>
            <person name="Zhang Y.Z."/>
        </authorList>
    </citation>
    <scope>NUCLEOTIDE SEQUENCE [LARGE SCALE GENOMIC DNA]</scope>
    <source>
        <strain evidence="4">NCIMB 2128</strain>
    </source>
</reference>
<dbReference type="CDD" id="cd02440">
    <property type="entry name" value="AdoMet_MTases"/>
    <property type="match status" value="1"/>
</dbReference>
<dbReference type="InterPro" id="IPR029063">
    <property type="entry name" value="SAM-dependent_MTases_sf"/>
</dbReference>
<protein>
    <submittedName>
        <fullName evidence="4">Desthiobiotin biosynthesis protein</fullName>
    </submittedName>
</protein>
<evidence type="ECO:0000259" key="3">
    <source>
        <dbReference type="Pfam" id="PF08241"/>
    </source>
</evidence>
<keyword evidence="1" id="KW-0489">Methyltransferase</keyword>
<dbReference type="InterPro" id="IPR013216">
    <property type="entry name" value="Methyltransf_11"/>
</dbReference>
<dbReference type="Gene3D" id="3.40.50.150">
    <property type="entry name" value="Vaccinia Virus protein VP39"/>
    <property type="match status" value="1"/>
</dbReference>
<dbReference type="InterPro" id="IPR050602">
    <property type="entry name" value="Malonyl-ACP_OMT"/>
</dbReference>
<accession>A0ABN0NHD0</accession>
<feature type="domain" description="Methyltransferase type 11" evidence="3">
    <location>
        <begin position="70"/>
        <end position="158"/>
    </location>
</feature>
<dbReference type="PANTHER" id="PTHR13090">
    <property type="entry name" value="ARGININE-HYDROXYLASE NDUFAF5, MITOCHONDRIAL"/>
    <property type="match status" value="1"/>
</dbReference>
<proteinExistence type="predicted"/>
<organism evidence="4 5">
    <name type="scientific">Pseudoalteromonas undina</name>
    <dbReference type="NCBI Taxonomy" id="43660"/>
    <lineage>
        <taxon>Bacteria</taxon>
        <taxon>Pseudomonadati</taxon>
        <taxon>Pseudomonadota</taxon>
        <taxon>Gammaproteobacteria</taxon>
        <taxon>Alteromonadales</taxon>
        <taxon>Pseudoalteromonadaceae</taxon>
        <taxon>Pseudoalteromonas</taxon>
    </lineage>
</organism>
<name>A0ABN0NHD0_9GAMM</name>
<dbReference type="Pfam" id="PF08241">
    <property type="entry name" value="Methyltransf_11"/>
    <property type="match status" value="1"/>
</dbReference>
<comment type="caution">
    <text evidence="4">The sequence shown here is derived from an EMBL/GenBank/DDBJ whole genome shotgun (WGS) entry which is preliminary data.</text>
</comment>
<keyword evidence="2" id="KW-0808">Transferase</keyword>
<dbReference type="SUPFAM" id="SSF53335">
    <property type="entry name" value="S-adenosyl-L-methionine-dependent methyltransferases"/>
    <property type="match status" value="1"/>
</dbReference>
<gene>
    <name evidence="4" type="ORF">PUND_11500</name>
</gene>
<keyword evidence="5" id="KW-1185">Reference proteome</keyword>
<reference evidence="4" key="2">
    <citation type="submission" date="2013-04" db="EMBL/GenBank/DDBJ databases">
        <title>Genome sequence of Pseudoalteromonas undina.</title>
        <authorList>
            <person name="Xie B.-B."/>
            <person name="Rong J.-C."/>
            <person name="Qin Q.-L."/>
            <person name="Shu Y.-L."/>
            <person name="Zhang Y.-Z."/>
        </authorList>
    </citation>
    <scope>NUCLEOTIDE SEQUENCE</scope>
    <source>
        <strain evidence="4">NCIMB 2128</strain>
    </source>
</reference>
<dbReference type="PANTHER" id="PTHR13090:SF1">
    <property type="entry name" value="ARGININE-HYDROXYLASE NDUFAF5, MITOCHONDRIAL"/>
    <property type="match status" value="1"/>
</dbReference>
<sequence length="277" mass="30124">MINAQAANTNSRIKSPLACLAVNSLKQVTQRRFSTAANQYVTHAHVQKQAAIDLIKLIELDASTKHKHCVDLGAGPLVNTEELQGIYKQVIAMDLSLTMLKNSAVTAPRICADMDNLPFQQNSIDVVFSNFAMQWSANFEMLMHSLYSALKPGGQAYISTVVEGSLHEIKTAFAALDSHSHINNFLSSDNINQSVKKAGFIVNNAAEVIYTDEFTSPLKAISSIKAIGATSQNKATQRPGLLTKSALQKVCAAYPLINNQAHVSYHVVLLSLEKAKI</sequence>
<evidence type="ECO:0000256" key="1">
    <source>
        <dbReference type="ARBA" id="ARBA00022603"/>
    </source>
</evidence>